<sequence length="70" mass="8330">MLVQQHVQYLQSNGLEVTDMKNQEVFWVKFPTGYRIIMDQQELAKLAQFFKLHEDKGPGVIEMLYRVEKN</sequence>
<gene>
    <name evidence="1" type="ORF">DESHY_40159</name>
</gene>
<proteinExistence type="predicted"/>
<dbReference type="AlphaFoldDB" id="K8DZQ0"/>
<comment type="caution">
    <text evidence="1">The sequence shown here is derived from an EMBL/GenBank/DDBJ whole genome shotgun (WGS) entry which is preliminary data.</text>
</comment>
<protein>
    <submittedName>
        <fullName evidence="1">Uncharacterized protein</fullName>
    </submittedName>
</protein>
<reference evidence="1 2" key="1">
    <citation type="journal article" date="2013" name="Genome Announc.">
        <title>Genome Sequence of the Sulfate-Reducing Bacterium Desulfotomaculum hydrothermale Lam5(T).</title>
        <authorList>
            <person name="Amin O."/>
            <person name="Fardeau M.L."/>
            <person name="Valette O."/>
            <person name="Hirschler-Rea A."/>
            <person name="Barbe V."/>
            <person name="Medigue C."/>
            <person name="Vacherie B."/>
            <person name="Ollivier B."/>
            <person name="Bertin P.N."/>
            <person name="Dolla A."/>
        </authorList>
    </citation>
    <scope>NUCLEOTIDE SEQUENCE [LARGE SCALE GENOMIC DNA]</scope>
    <source>
        <strain evidence="2">Lam5 / DSM 18033</strain>
    </source>
</reference>
<evidence type="ECO:0000313" key="1">
    <source>
        <dbReference type="EMBL" id="CCO08609.1"/>
    </source>
</evidence>
<accession>K8DZQ0</accession>
<organism evidence="1 2">
    <name type="scientific">Desulforamulus hydrothermalis Lam5 = DSM 18033</name>
    <dbReference type="NCBI Taxonomy" id="1121428"/>
    <lineage>
        <taxon>Bacteria</taxon>
        <taxon>Bacillati</taxon>
        <taxon>Bacillota</taxon>
        <taxon>Clostridia</taxon>
        <taxon>Eubacteriales</taxon>
        <taxon>Peptococcaceae</taxon>
        <taxon>Desulforamulus</taxon>
    </lineage>
</organism>
<evidence type="ECO:0000313" key="2">
    <source>
        <dbReference type="Proteomes" id="UP000009315"/>
    </source>
</evidence>
<keyword evidence="2" id="KW-1185">Reference proteome</keyword>
<dbReference type="EMBL" id="CAOS01000011">
    <property type="protein sequence ID" value="CCO08609.1"/>
    <property type="molecule type" value="Genomic_DNA"/>
</dbReference>
<dbReference type="Proteomes" id="UP000009315">
    <property type="component" value="Unassembled WGS sequence"/>
</dbReference>
<name>K8DZQ0_9FIRM</name>